<keyword evidence="1" id="KW-0472">Membrane</keyword>
<sequence length="696" mass="76936">MQDLTFEYPIWYLALCGLSGLAVSLLLYYRAPTPGPRPLVWGMAFLRFLGYSLLAALLLAPLLRFVRTDREEPVIVMVQDVSESVGLETDTTAYAAEWTALRDQLAQRYRVVDYTFGATVREAGPLTFGDKKTNLDAVLTEVGDLYGTQNLGAVVLASDGIYNEGSNPAYRNYPLRAPVYTVGLGDTTRRRDLLVSRVFHNRIAYLNDRFSIQVDLSARNAAAAGTTLTVSRVGESGNTVLHTERVNIDGPDFFTTREIILDADRPGMQRYRIAVSSIGNEVSAANNQRDIFVDVLDARQKILLLAAAPHPDLSALRQSLASGQNNEVEIAYGNRFTGRVADFDLVVIHQLPTAVTRLSSLLAGTEEEKVPTLFITGPSLPSPILNAAQDLVNVQGGGAQVQGNEATAIFNPTFNSFTLSEELRRGLPLFPPLSVPFGRFVPSPAASVVLRQRIGRVDTEFPLLVVGESRGRRTGVLLGSGLWQWRLFDYLENGNHSRFDEFVGQLTQYLTVQEDKRRFRVSVAENIFDENEPVQFDAELYNSSYELVNGPEATLVVTGPEGREYNYAFTRTATAYSLNAGRLPVGNYRYRGTVNDGTENLVSEGRFSVQSVELERFALEADHGLLRQLSDRYGGALLFPGQLTELPARLEADGSVKPILFETINTRSVVNLKGIFFLLLALFAAEWGMRRWAGGY</sequence>
<evidence type="ECO:0008006" key="4">
    <source>
        <dbReference type="Google" id="ProtNLM"/>
    </source>
</evidence>
<dbReference type="PANTHER" id="PTHR37947:SF1">
    <property type="entry name" value="BLL2462 PROTEIN"/>
    <property type="match status" value="1"/>
</dbReference>
<accession>A0A840EEM0</accession>
<dbReference type="PANTHER" id="PTHR37947">
    <property type="entry name" value="BLL2462 PROTEIN"/>
    <property type="match status" value="1"/>
</dbReference>
<feature type="transmembrane region" description="Helical" evidence="1">
    <location>
        <begin position="41"/>
        <end position="63"/>
    </location>
</feature>
<evidence type="ECO:0000256" key="1">
    <source>
        <dbReference type="SAM" id="Phobius"/>
    </source>
</evidence>
<organism evidence="2 3">
    <name type="scientific">Neolewinella aquimaris</name>
    <dbReference type="NCBI Taxonomy" id="1835722"/>
    <lineage>
        <taxon>Bacteria</taxon>
        <taxon>Pseudomonadati</taxon>
        <taxon>Bacteroidota</taxon>
        <taxon>Saprospiria</taxon>
        <taxon>Saprospirales</taxon>
        <taxon>Lewinellaceae</taxon>
        <taxon>Neolewinella</taxon>
    </lineage>
</organism>
<keyword evidence="1" id="KW-1133">Transmembrane helix</keyword>
<dbReference type="AlphaFoldDB" id="A0A840EEM0"/>
<evidence type="ECO:0000313" key="3">
    <source>
        <dbReference type="Proteomes" id="UP000576209"/>
    </source>
</evidence>
<feature type="transmembrane region" description="Helical" evidence="1">
    <location>
        <begin position="12"/>
        <end position="29"/>
    </location>
</feature>
<gene>
    <name evidence="2" type="ORF">GGR28_002879</name>
</gene>
<reference evidence="2 3" key="1">
    <citation type="submission" date="2020-08" db="EMBL/GenBank/DDBJ databases">
        <title>Genomic Encyclopedia of Type Strains, Phase IV (KMG-IV): sequencing the most valuable type-strain genomes for metagenomic binning, comparative biology and taxonomic classification.</title>
        <authorList>
            <person name="Goeker M."/>
        </authorList>
    </citation>
    <scope>NUCLEOTIDE SEQUENCE [LARGE SCALE GENOMIC DNA]</scope>
    <source>
        <strain evidence="2 3">DSM 105137</strain>
    </source>
</reference>
<name>A0A840EEM0_9BACT</name>
<keyword evidence="1" id="KW-0812">Transmembrane</keyword>
<dbReference type="Proteomes" id="UP000576209">
    <property type="component" value="Unassembled WGS sequence"/>
</dbReference>
<protein>
    <recommendedName>
        <fullName evidence="4">VWA domain-containing protein</fullName>
    </recommendedName>
</protein>
<proteinExistence type="predicted"/>
<dbReference type="RefSeq" id="WP_183496483.1">
    <property type="nucleotide sequence ID" value="NZ_JACIFF010000007.1"/>
</dbReference>
<dbReference type="EMBL" id="JACIFF010000007">
    <property type="protein sequence ID" value="MBB4080249.1"/>
    <property type="molecule type" value="Genomic_DNA"/>
</dbReference>
<evidence type="ECO:0000313" key="2">
    <source>
        <dbReference type="EMBL" id="MBB4080249.1"/>
    </source>
</evidence>
<comment type="caution">
    <text evidence="2">The sequence shown here is derived from an EMBL/GenBank/DDBJ whole genome shotgun (WGS) entry which is preliminary data.</text>
</comment>
<keyword evidence="3" id="KW-1185">Reference proteome</keyword>